<evidence type="ECO:0000313" key="3">
    <source>
        <dbReference type="Proteomes" id="UP000016521"/>
    </source>
</evidence>
<keyword evidence="3" id="KW-1185">Reference proteome</keyword>
<protein>
    <submittedName>
        <fullName evidence="2">Uncharacterized protein</fullName>
    </submittedName>
</protein>
<name>A0ABN5C9U0_PSEO7</name>
<sequence>MYNYAHVDSDNVVIGLYQFDEVVDVEHYIQCSNASLGDIYNPETKQFHPQTLMEESPVEHAEITLSDVALASSSARLIGNIWWVAKNDKCLVTASVTGLPDTEIMIMIERVVNATQPVEDIRFIANVENGTFTLALEFDISGNYLLSAERVNRGLERIGAPFRLIFETMEFDVYLPAVS</sequence>
<dbReference type="EMBL" id="CP011924">
    <property type="protein sequence ID" value="ATD05630.1"/>
    <property type="molecule type" value="Genomic_DNA"/>
</dbReference>
<reference evidence="2 3" key="1">
    <citation type="submission" date="2015-06" db="EMBL/GenBank/DDBJ databases">
        <authorList>
            <person name="Xie B.-B."/>
            <person name="Rong J.-C."/>
            <person name="Qin Q.-L."/>
            <person name="Zhang Y.-Z."/>
        </authorList>
    </citation>
    <scope>NUCLEOTIDE SEQUENCE [LARGE SCALE GENOMIC DNA]</scope>
    <source>
        <strain evidence="2 3">JCM 20779</strain>
    </source>
</reference>
<gene>
    <name evidence="1" type="ORF">PPIS_a0301</name>
    <name evidence="2" type="ORF">PPIS_a0305</name>
</gene>
<proteinExistence type="predicted"/>
<dbReference type="RefSeq" id="WP_010378374.1">
    <property type="nucleotide sequence ID" value="NZ_CP011924.1"/>
</dbReference>
<dbReference type="Proteomes" id="UP000016521">
    <property type="component" value="Chromosome I"/>
</dbReference>
<evidence type="ECO:0000313" key="1">
    <source>
        <dbReference type="EMBL" id="ATD05628.1"/>
    </source>
</evidence>
<accession>A0ABN5C9U0</accession>
<organism evidence="2 3">
    <name type="scientific">Pseudoalteromonas piscicida</name>
    <dbReference type="NCBI Taxonomy" id="43662"/>
    <lineage>
        <taxon>Bacteria</taxon>
        <taxon>Pseudomonadati</taxon>
        <taxon>Pseudomonadota</taxon>
        <taxon>Gammaproteobacteria</taxon>
        <taxon>Alteromonadales</taxon>
        <taxon>Pseudoalteromonadaceae</taxon>
        <taxon>Pseudoalteromonas</taxon>
    </lineage>
</organism>
<dbReference type="EMBL" id="CP011924">
    <property type="protein sequence ID" value="ATD05628.1"/>
    <property type="molecule type" value="Genomic_DNA"/>
</dbReference>
<evidence type="ECO:0000313" key="2">
    <source>
        <dbReference type="EMBL" id="ATD05630.1"/>
    </source>
</evidence>